<sequence length="292" mass="30919">MAAAAAAVVRRTACGVRYSLGAGATSSPLLALVHGAPGSSRDFRHLTDAIERLGAPLRTLSVDLPGHGESPPFPDGREPTQPEMASALWRAVEAATADLSPPPPVLLLGHSIGGHTVLSAAARRPVAGVVLLAPVNVTPHRALLNDTGFRWIVRPLCLLLGRPPWKAALGGLAEAWFKRVLGFPRGVSRAELEWVHRRVAWLDFAAAEADARALRAPVLHAFARDDALIQPGKAMELRRVLDACAARDGPRLDWPSGGHNVQKTRAQELATALTEWVARVAAAGERTSASAS</sequence>
<dbReference type="EnsemblProtists" id="EOD20900">
    <property type="protein sequence ID" value="EOD20900"/>
    <property type="gene ID" value="EMIHUDRAFT_207900"/>
</dbReference>
<dbReference type="PANTHER" id="PTHR47533:SF4">
    <property type="entry name" value="AB HYDROLASE-1 DOMAIN-CONTAINING PROTEIN"/>
    <property type="match status" value="1"/>
</dbReference>
<dbReference type="Gene3D" id="3.40.50.1820">
    <property type="entry name" value="alpha/beta hydrolase"/>
    <property type="match status" value="1"/>
</dbReference>
<dbReference type="Pfam" id="PF12697">
    <property type="entry name" value="Abhydrolase_6"/>
    <property type="match status" value="1"/>
</dbReference>
<reference evidence="3" key="2">
    <citation type="submission" date="2024-10" db="UniProtKB">
        <authorList>
            <consortium name="EnsemblProtists"/>
        </authorList>
    </citation>
    <scope>IDENTIFICATION</scope>
</reference>
<proteinExistence type="predicted"/>
<dbReference type="PaxDb" id="2903-EOD20900"/>
<dbReference type="KEGG" id="ehx:EMIHUDRAFT_207900"/>
<evidence type="ECO:0000256" key="1">
    <source>
        <dbReference type="SAM" id="MobiDB-lite"/>
    </source>
</evidence>
<dbReference type="RefSeq" id="XP_005773329.1">
    <property type="nucleotide sequence ID" value="XM_005773272.1"/>
</dbReference>
<dbReference type="OMA" id="TYRDFRH"/>
<evidence type="ECO:0000313" key="4">
    <source>
        <dbReference type="Proteomes" id="UP000013827"/>
    </source>
</evidence>
<dbReference type="InterPro" id="IPR000073">
    <property type="entry name" value="AB_hydrolase_1"/>
</dbReference>
<organism evidence="3 4">
    <name type="scientific">Emiliania huxleyi (strain CCMP1516)</name>
    <dbReference type="NCBI Taxonomy" id="280463"/>
    <lineage>
        <taxon>Eukaryota</taxon>
        <taxon>Haptista</taxon>
        <taxon>Haptophyta</taxon>
        <taxon>Prymnesiophyceae</taxon>
        <taxon>Isochrysidales</taxon>
        <taxon>Noelaerhabdaceae</taxon>
        <taxon>Emiliania</taxon>
    </lineage>
</organism>
<dbReference type="InterPro" id="IPR029058">
    <property type="entry name" value="AB_hydrolase_fold"/>
</dbReference>
<dbReference type="STRING" id="2903.R1E243"/>
<evidence type="ECO:0000259" key="2">
    <source>
        <dbReference type="Pfam" id="PF12697"/>
    </source>
</evidence>
<dbReference type="Proteomes" id="UP000013827">
    <property type="component" value="Unassembled WGS sequence"/>
</dbReference>
<keyword evidence="4" id="KW-1185">Reference proteome</keyword>
<feature type="region of interest" description="Disordered" evidence="1">
    <location>
        <begin position="61"/>
        <end position="81"/>
    </location>
</feature>
<dbReference type="SUPFAM" id="SSF53474">
    <property type="entry name" value="alpha/beta-Hydrolases"/>
    <property type="match status" value="1"/>
</dbReference>
<name>A0A0D3JBL5_EMIH1</name>
<dbReference type="GeneID" id="17266446"/>
<dbReference type="eggNOG" id="ENOG502S74P">
    <property type="taxonomic scope" value="Eukaryota"/>
</dbReference>
<protein>
    <recommendedName>
        <fullName evidence="2">AB hydrolase-1 domain-containing protein</fullName>
    </recommendedName>
</protein>
<evidence type="ECO:0000313" key="3">
    <source>
        <dbReference type="EnsemblProtists" id="EOD20900"/>
    </source>
</evidence>
<feature type="domain" description="AB hydrolase-1" evidence="2">
    <location>
        <begin position="32"/>
        <end position="271"/>
    </location>
</feature>
<dbReference type="HOGENOM" id="CLU_065277_0_0_1"/>
<dbReference type="AlphaFoldDB" id="A0A0D3JBL5"/>
<reference evidence="4" key="1">
    <citation type="journal article" date="2013" name="Nature">
        <title>Pan genome of the phytoplankton Emiliania underpins its global distribution.</title>
        <authorList>
            <person name="Read B.A."/>
            <person name="Kegel J."/>
            <person name="Klute M.J."/>
            <person name="Kuo A."/>
            <person name="Lefebvre S.C."/>
            <person name="Maumus F."/>
            <person name="Mayer C."/>
            <person name="Miller J."/>
            <person name="Monier A."/>
            <person name="Salamov A."/>
            <person name="Young J."/>
            <person name="Aguilar M."/>
            <person name="Claverie J.M."/>
            <person name="Frickenhaus S."/>
            <person name="Gonzalez K."/>
            <person name="Herman E.K."/>
            <person name="Lin Y.C."/>
            <person name="Napier J."/>
            <person name="Ogata H."/>
            <person name="Sarno A.F."/>
            <person name="Shmutz J."/>
            <person name="Schroeder D."/>
            <person name="de Vargas C."/>
            <person name="Verret F."/>
            <person name="von Dassow P."/>
            <person name="Valentin K."/>
            <person name="Van de Peer Y."/>
            <person name="Wheeler G."/>
            <person name="Dacks J.B."/>
            <person name="Delwiche C.F."/>
            <person name="Dyhrman S.T."/>
            <person name="Glockner G."/>
            <person name="John U."/>
            <person name="Richards T."/>
            <person name="Worden A.Z."/>
            <person name="Zhang X."/>
            <person name="Grigoriev I.V."/>
            <person name="Allen A.E."/>
            <person name="Bidle K."/>
            <person name="Borodovsky M."/>
            <person name="Bowler C."/>
            <person name="Brownlee C."/>
            <person name="Cock J.M."/>
            <person name="Elias M."/>
            <person name="Gladyshev V.N."/>
            <person name="Groth M."/>
            <person name="Guda C."/>
            <person name="Hadaegh A."/>
            <person name="Iglesias-Rodriguez M.D."/>
            <person name="Jenkins J."/>
            <person name="Jones B.M."/>
            <person name="Lawson T."/>
            <person name="Leese F."/>
            <person name="Lindquist E."/>
            <person name="Lobanov A."/>
            <person name="Lomsadze A."/>
            <person name="Malik S.B."/>
            <person name="Marsh M.E."/>
            <person name="Mackinder L."/>
            <person name="Mock T."/>
            <person name="Mueller-Roeber B."/>
            <person name="Pagarete A."/>
            <person name="Parker M."/>
            <person name="Probert I."/>
            <person name="Quesneville H."/>
            <person name="Raines C."/>
            <person name="Rensing S.A."/>
            <person name="Riano-Pachon D.M."/>
            <person name="Richier S."/>
            <person name="Rokitta S."/>
            <person name="Shiraiwa Y."/>
            <person name="Soanes D.M."/>
            <person name="van der Giezen M."/>
            <person name="Wahlund T.M."/>
            <person name="Williams B."/>
            <person name="Wilson W."/>
            <person name="Wolfe G."/>
            <person name="Wurch L.L."/>
        </authorList>
    </citation>
    <scope>NUCLEOTIDE SEQUENCE</scope>
</reference>
<dbReference type="PANTHER" id="PTHR47533">
    <property type="entry name" value="PROTEIN CBG21859"/>
    <property type="match status" value="1"/>
</dbReference>
<accession>A0A0D3JBL5</accession>